<dbReference type="AlphaFoldDB" id="A0AAN8JSB6"/>
<reference evidence="6 7" key="1">
    <citation type="submission" date="2024-01" db="EMBL/GenBank/DDBJ databases">
        <title>The genome of the rayed Mediterranean limpet Patella caerulea (Linnaeus, 1758).</title>
        <authorList>
            <person name="Anh-Thu Weber A."/>
            <person name="Halstead-Nussloch G."/>
        </authorList>
    </citation>
    <scope>NUCLEOTIDE SEQUENCE [LARGE SCALE GENOMIC DNA]</scope>
    <source>
        <strain evidence="6">AATW-2023a</strain>
        <tissue evidence="6">Whole specimen</tissue>
    </source>
</reference>
<dbReference type="InterPro" id="IPR013320">
    <property type="entry name" value="ConA-like_dom_sf"/>
</dbReference>
<keyword evidence="2" id="KW-0677">Repeat</keyword>
<dbReference type="Gene3D" id="2.60.120.200">
    <property type="match status" value="2"/>
</dbReference>
<feature type="compositionally biased region" description="Pro residues" evidence="4">
    <location>
        <begin position="166"/>
        <end position="181"/>
    </location>
</feature>
<keyword evidence="1 3" id="KW-0430">Lectin</keyword>
<feature type="domain" description="Galectin" evidence="5">
    <location>
        <begin position="13"/>
        <end position="145"/>
    </location>
</feature>
<evidence type="ECO:0000256" key="3">
    <source>
        <dbReference type="RuleBase" id="RU102079"/>
    </source>
</evidence>
<dbReference type="PANTHER" id="PTHR11346">
    <property type="entry name" value="GALECTIN"/>
    <property type="match status" value="1"/>
</dbReference>
<sequence length="353" mass="39088">MAFAQPPVVNPPIPYVGPVRLSEGLTIGIQGKVSHHHNSFSINFTKSPTSSDLHDAALHFNPRFNEGCIVRNSQDCGNWCSEERHGGLPLQKGVPFEITFCIHRHHYKISINGRHFADFKHRIPKEHINYIVITQGVEVSFIKFDGPGAGLPGHGPAGYAPGCSPFQPPSQPFQPPGTHPPPYSPHNPFPGQPYPMGMAPPPAQPGYPGGATPPMYNPAVPLTTGIPGMLTNGRMIFISGVPHPNVSRFSINLQAGSDLALHFDVRVNYGDTHNQVIRTHRQYGNFGPEERQQSYFPFMPNVNFDMIILVEPHCYKIAVNNQHFVEFNHRIPANSVTSLNIEGDLRLTQVRFQ</sequence>
<evidence type="ECO:0000259" key="5">
    <source>
        <dbReference type="PROSITE" id="PS51304"/>
    </source>
</evidence>
<accession>A0AAN8JSB6</accession>
<evidence type="ECO:0000256" key="2">
    <source>
        <dbReference type="ARBA" id="ARBA00022737"/>
    </source>
</evidence>
<protein>
    <recommendedName>
        <fullName evidence="3">Galectin</fullName>
    </recommendedName>
</protein>
<dbReference type="GO" id="GO:0030246">
    <property type="term" value="F:carbohydrate binding"/>
    <property type="evidence" value="ECO:0007669"/>
    <property type="project" value="UniProtKB-UniRule"/>
</dbReference>
<organism evidence="6 7">
    <name type="scientific">Patella caerulea</name>
    <name type="common">Rayed Mediterranean limpet</name>
    <dbReference type="NCBI Taxonomy" id="87958"/>
    <lineage>
        <taxon>Eukaryota</taxon>
        <taxon>Metazoa</taxon>
        <taxon>Spiralia</taxon>
        <taxon>Lophotrochozoa</taxon>
        <taxon>Mollusca</taxon>
        <taxon>Gastropoda</taxon>
        <taxon>Patellogastropoda</taxon>
        <taxon>Patelloidea</taxon>
        <taxon>Patellidae</taxon>
        <taxon>Patella</taxon>
    </lineage>
</organism>
<dbReference type="PROSITE" id="PS51304">
    <property type="entry name" value="GALECTIN"/>
    <property type="match status" value="2"/>
</dbReference>
<dbReference type="FunFam" id="2.60.120.200:FF:000124">
    <property type="entry name" value="Galectin-4"/>
    <property type="match status" value="2"/>
</dbReference>
<feature type="region of interest" description="Disordered" evidence="4">
    <location>
        <begin position="161"/>
        <end position="181"/>
    </location>
</feature>
<dbReference type="SUPFAM" id="SSF49899">
    <property type="entry name" value="Concanavalin A-like lectins/glucanases"/>
    <property type="match status" value="2"/>
</dbReference>
<dbReference type="Proteomes" id="UP001347796">
    <property type="component" value="Unassembled WGS sequence"/>
</dbReference>
<dbReference type="InterPro" id="IPR044156">
    <property type="entry name" value="Galectin-like"/>
</dbReference>
<dbReference type="InterPro" id="IPR001079">
    <property type="entry name" value="Galectin_CRD"/>
</dbReference>
<dbReference type="PANTHER" id="PTHR11346:SF176">
    <property type="entry name" value="32 KDA BETA-GALACTOSIDE-BINDING LECTIN LEC-3"/>
    <property type="match status" value="1"/>
</dbReference>
<evidence type="ECO:0000256" key="4">
    <source>
        <dbReference type="SAM" id="MobiDB-lite"/>
    </source>
</evidence>
<evidence type="ECO:0000313" key="6">
    <source>
        <dbReference type="EMBL" id="KAK6181701.1"/>
    </source>
</evidence>
<proteinExistence type="predicted"/>
<name>A0AAN8JSB6_PATCE</name>
<feature type="domain" description="Galectin" evidence="5">
    <location>
        <begin position="222"/>
        <end position="353"/>
    </location>
</feature>
<dbReference type="SMART" id="SM00908">
    <property type="entry name" value="Gal-bind_lectin"/>
    <property type="match status" value="2"/>
</dbReference>
<keyword evidence="7" id="KW-1185">Reference proteome</keyword>
<evidence type="ECO:0000313" key="7">
    <source>
        <dbReference type="Proteomes" id="UP001347796"/>
    </source>
</evidence>
<dbReference type="SMART" id="SM00276">
    <property type="entry name" value="GLECT"/>
    <property type="match status" value="2"/>
</dbReference>
<evidence type="ECO:0000256" key="1">
    <source>
        <dbReference type="ARBA" id="ARBA00022734"/>
    </source>
</evidence>
<dbReference type="EMBL" id="JAZGQO010000007">
    <property type="protein sequence ID" value="KAK6181701.1"/>
    <property type="molecule type" value="Genomic_DNA"/>
</dbReference>
<dbReference type="Pfam" id="PF00337">
    <property type="entry name" value="Gal-bind_lectin"/>
    <property type="match status" value="2"/>
</dbReference>
<comment type="caution">
    <text evidence="6">The sequence shown here is derived from an EMBL/GenBank/DDBJ whole genome shotgun (WGS) entry which is preliminary data.</text>
</comment>
<dbReference type="CDD" id="cd00070">
    <property type="entry name" value="GLECT"/>
    <property type="match status" value="2"/>
</dbReference>
<gene>
    <name evidence="6" type="ORF">SNE40_009505</name>
</gene>